<name>A0ACB7RPY4_HYAAI</name>
<dbReference type="EMBL" id="CM023488">
    <property type="protein sequence ID" value="KAH6923433.1"/>
    <property type="molecule type" value="Genomic_DNA"/>
</dbReference>
<reference evidence="1" key="1">
    <citation type="submission" date="2020-05" db="EMBL/GenBank/DDBJ databases">
        <title>Large-scale comparative analyses of tick genomes elucidate their genetic diversity and vector capacities.</title>
        <authorList>
            <person name="Jia N."/>
            <person name="Wang J."/>
            <person name="Shi W."/>
            <person name="Du L."/>
            <person name="Sun Y."/>
            <person name="Zhan W."/>
            <person name="Jiang J."/>
            <person name="Wang Q."/>
            <person name="Zhang B."/>
            <person name="Ji P."/>
            <person name="Sakyi L.B."/>
            <person name="Cui X."/>
            <person name="Yuan T."/>
            <person name="Jiang B."/>
            <person name="Yang W."/>
            <person name="Lam T.T.-Y."/>
            <person name="Chang Q."/>
            <person name="Ding S."/>
            <person name="Wang X."/>
            <person name="Zhu J."/>
            <person name="Ruan X."/>
            <person name="Zhao L."/>
            <person name="Wei J."/>
            <person name="Que T."/>
            <person name="Du C."/>
            <person name="Cheng J."/>
            <person name="Dai P."/>
            <person name="Han X."/>
            <person name="Huang E."/>
            <person name="Gao Y."/>
            <person name="Liu J."/>
            <person name="Shao H."/>
            <person name="Ye R."/>
            <person name="Li L."/>
            <person name="Wei W."/>
            <person name="Wang X."/>
            <person name="Wang C."/>
            <person name="Yang T."/>
            <person name="Huo Q."/>
            <person name="Li W."/>
            <person name="Guo W."/>
            <person name="Chen H."/>
            <person name="Zhou L."/>
            <person name="Ni X."/>
            <person name="Tian J."/>
            <person name="Zhou Y."/>
            <person name="Sheng Y."/>
            <person name="Liu T."/>
            <person name="Pan Y."/>
            <person name="Xia L."/>
            <person name="Li J."/>
            <person name="Zhao F."/>
            <person name="Cao W."/>
        </authorList>
    </citation>
    <scope>NUCLEOTIDE SEQUENCE</scope>
    <source>
        <strain evidence="1">Hyas-2018</strain>
    </source>
</reference>
<protein>
    <submittedName>
        <fullName evidence="1">Uncharacterized protein</fullName>
    </submittedName>
</protein>
<proteinExistence type="predicted"/>
<keyword evidence="2" id="KW-1185">Reference proteome</keyword>
<sequence>MLTVVRLKPQLPALATIVSPFGYDNVSAVPTLCRSDRIAAEQRPLDGMPNERHRHFRARWEAARGILDEIGRRLCRTAEKPDPAVAIYRQWTPGASRYRKRSVSEPRSGSNSETSVEESAGLTTSYDGEFKRPYPVSKMLRRPRAPRSAASETTSQSAVVPVATTSTSTQIAGIRNDEPEVIKSISPQLSKLSGYMHARKPDLFRHCDSFERRVLHVRRTITSQPPSMLDRFCSQSHPGLCWLLDHQCAFNELLHFYGIRIADTSPGSFTLSHVDSDATKRANPMSILERARSMRIKPKQFLDERECLVTWLLRVHRCIQRIRLDLTEVAEYPELFCRRVQLPAGYFVVDLNVSGASSFTGHTLFAFLDRVRFLTELSLKGVNLMQPYDKGHLEALITENQHLRKIFFKLCYISDENLAGFIEAAAQLHFLEWVAISLCNPASGIERSKHLSKLFANTRHPWLKRVHLAVACDLKPILEDLATNKSVVEVQIAQKIAANSELVKLSNLAEFNTHLRRLHLSIDFESSLTQGYDNFVLTSFIEKAKFDLLKLENCVFTMRGVKAIAKGLMKGGTQEAPRMSSAGSSNLITNGQPGYLKALQLRGDNLTCEHLNILLEALEANDTLQMLDVGRVESSQSVSHAFVTQKIIDDALRLLQRQTVPPESNPVPSVRVNKVHFADEFQLLISAVRKGVTFRKLNLSFSDVSKEVFDRHSSDFSHLLAVLPLYAVRETLETLEIDVSLPGIHDVSFLGMSLLAATSKNLTELNVTLSDTCSEFCSILLFQGLASSISIRSLTMSGWGLKLPASFWFSQFCSINQTLRKLHIHVTSREDKNNADFIEALPEALENTRWLLDFRLTCGGQREPIFLPEVLSLLEKTQKLSSAAVHLTTRAAAAPENLSRFFDETLTLDMAVTLRRSMDSPEFKQLLAERTIVSADVIDEAIATAKGFISRVLGRRANPHRRVKEDGTSASPKDSHQSAHMDEATQERMFRSTKQHFGKWYCQDINVVQYQMCLSNVSHEMATICNVEKGISSPTFTCLENQQQENP</sequence>
<evidence type="ECO:0000313" key="1">
    <source>
        <dbReference type="EMBL" id="KAH6923433.1"/>
    </source>
</evidence>
<accession>A0ACB7RPY4</accession>
<gene>
    <name evidence="1" type="ORF">HPB50_001072</name>
</gene>
<evidence type="ECO:0000313" key="2">
    <source>
        <dbReference type="Proteomes" id="UP000821845"/>
    </source>
</evidence>
<dbReference type="Proteomes" id="UP000821845">
    <property type="component" value="Chromosome 8"/>
</dbReference>
<comment type="caution">
    <text evidence="1">The sequence shown here is derived from an EMBL/GenBank/DDBJ whole genome shotgun (WGS) entry which is preliminary data.</text>
</comment>
<organism evidence="1 2">
    <name type="scientific">Hyalomma asiaticum</name>
    <name type="common">Tick</name>
    <dbReference type="NCBI Taxonomy" id="266040"/>
    <lineage>
        <taxon>Eukaryota</taxon>
        <taxon>Metazoa</taxon>
        <taxon>Ecdysozoa</taxon>
        <taxon>Arthropoda</taxon>
        <taxon>Chelicerata</taxon>
        <taxon>Arachnida</taxon>
        <taxon>Acari</taxon>
        <taxon>Parasitiformes</taxon>
        <taxon>Ixodida</taxon>
        <taxon>Ixodoidea</taxon>
        <taxon>Ixodidae</taxon>
        <taxon>Hyalomminae</taxon>
        <taxon>Hyalomma</taxon>
    </lineage>
</organism>